<comment type="caution">
    <text evidence="11">The sequence shown here is derived from an EMBL/GenBank/DDBJ whole genome shotgun (WGS) entry which is preliminary data.</text>
</comment>
<dbReference type="InterPro" id="IPR036280">
    <property type="entry name" value="Multihaem_cyt_sf"/>
</dbReference>
<keyword evidence="9" id="KW-0732">Signal</keyword>
<comment type="cofactor">
    <cofactor evidence="1">
        <name>heme c</name>
        <dbReference type="ChEBI" id="CHEBI:61717"/>
    </cofactor>
</comment>
<dbReference type="SUPFAM" id="SSF48695">
    <property type="entry name" value="Multiheme cytochromes"/>
    <property type="match status" value="1"/>
</dbReference>
<evidence type="ECO:0000256" key="8">
    <source>
        <dbReference type="SAM" id="MobiDB-lite"/>
    </source>
</evidence>
<comment type="subcellular location">
    <subcellularLocation>
        <location evidence="2">Periplasm</location>
    </subcellularLocation>
</comment>
<dbReference type="Proteomes" id="UP001161422">
    <property type="component" value="Unassembled WGS sequence"/>
</dbReference>
<reference evidence="11" key="2">
    <citation type="submission" date="2023-01" db="EMBL/GenBank/DDBJ databases">
        <title>Draft genome sequence of Paraferrimonas sedimenticola strain NBRC 101628.</title>
        <authorList>
            <person name="Sun Q."/>
            <person name="Mori K."/>
        </authorList>
    </citation>
    <scope>NUCLEOTIDE SEQUENCE</scope>
    <source>
        <strain evidence="11">NBRC 101628</strain>
    </source>
</reference>
<keyword evidence="4" id="KW-0349">Heme</keyword>
<evidence type="ECO:0000256" key="7">
    <source>
        <dbReference type="ARBA" id="ARBA00023004"/>
    </source>
</evidence>
<feature type="domain" description="Tetrahaem cytochrome" evidence="10">
    <location>
        <begin position="32"/>
        <end position="110"/>
    </location>
</feature>
<protein>
    <submittedName>
        <fullName evidence="11">Cytochrome c</fullName>
    </submittedName>
</protein>
<keyword evidence="6" id="KW-0249">Electron transport</keyword>
<evidence type="ECO:0000256" key="5">
    <source>
        <dbReference type="ARBA" id="ARBA00022723"/>
    </source>
</evidence>
<evidence type="ECO:0000313" key="11">
    <source>
        <dbReference type="EMBL" id="GLP96655.1"/>
    </source>
</evidence>
<proteinExistence type="predicted"/>
<reference evidence="11" key="1">
    <citation type="journal article" date="2014" name="Int. J. Syst. Evol. Microbiol.">
        <title>Complete genome sequence of Corynebacterium casei LMG S-19264T (=DSM 44701T), isolated from a smear-ripened cheese.</title>
        <authorList>
            <consortium name="US DOE Joint Genome Institute (JGI-PGF)"/>
            <person name="Walter F."/>
            <person name="Albersmeier A."/>
            <person name="Kalinowski J."/>
            <person name="Ruckert C."/>
        </authorList>
    </citation>
    <scope>NUCLEOTIDE SEQUENCE</scope>
    <source>
        <strain evidence="11">NBRC 101628</strain>
    </source>
</reference>
<gene>
    <name evidence="11" type="primary">cctA_1</name>
    <name evidence="11" type="ORF">GCM10007895_19610</name>
</gene>
<name>A0AA37W0W4_9GAMM</name>
<evidence type="ECO:0000256" key="1">
    <source>
        <dbReference type="ARBA" id="ARBA00001926"/>
    </source>
</evidence>
<feature type="signal peptide" evidence="9">
    <location>
        <begin position="1"/>
        <end position="25"/>
    </location>
</feature>
<dbReference type="RefSeq" id="WP_245837022.1">
    <property type="nucleotide sequence ID" value="NZ_BSNC01000005.1"/>
</dbReference>
<sequence length="111" mass="11568">MSNKLLSALFGAGFAMLALSPAVHASDVLADVHAEAGGCESCHADGEPSADLAHENGTCVDCHGGMADMDEPHPTHEDVVNCTDCHEMHEHTADTKPELDASDEKCADCHG</sequence>
<dbReference type="GO" id="GO:0042597">
    <property type="term" value="C:periplasmic space"/>
    <property type="evidence" value="ECO:0007669"/>
    <property type="project" value="UniProtKB-SubCell"/>
</dbReference>
<dbReference type="Pfam" id="PF14537">
    <property type="entry name" value="Cytochrom_c3_2"/>
    <property type="match status" value="1"/>
</dbReference>
<evidence type="ECO:0000256" key="4">
    <source>
        <dbReference type="ARBA" id="ARBA00022617"/>
    </source>
</evidence>
<evidence type="ECO:0000256" key="9">
    <source>
        <dbReference type="SAM" id="SignalP"/>
    </source>
</evidence>
<evidence type="ECO:0000313" key="12">
    <source>
        <dbReference type="Proteomes" id="UP001161422"/>
    </source>
</evidence>
<accession>A0AA37W0W4</accession>
<keyword evidence="5" id="KW-0479">Metal-binding</keyword>
<evidence type="ECO:0000256" key="2">
    <source>
        <dbReference type="ARBA" id="ARBA00004418"/>
    </source>
</evidence>
<keyword evidence="12" id="KW-1185">Reference proteome</keyword>
<organism evidence="11 12">
    <name type="scientific">Paraferrimonas sedimenticola</name>
    <dbReference type="NCBI Taxonomy" id="375674"/>
    <lineage>
        <taxon>Bacteria</taxon>
        <taxon>Pseudomonadati</taxon>
        <taxon>Pseudomonadota</taxon>
        <taxon>Gammaproteobacteria</taxon>
        <taxon>Alteromonadales</taxon>
        <taxon>Ferrimonadaceae</taxon>
        <taxon>Paraferrimonas</taxon>
    </lineage>
</organism>
<dbReference type="EMBL" id="BSNC01000005">
    <property type="protein sequence ID" value="GLP96655.1"/>
    <property type="molecule type" value="Genomic_DNA"/>
</dbReference>
<dbReference type="AlphaFoldDB" id="A0AA37W0W4"/>
<feature type="region of interest" description="Disordered" evidence="8">
    <location>
        <begin position="91"/>
        <end position="111"/>
    </location>
</feature>
<evidence type="ECO:0000256" key="6">
    <source>
        <dbReference type="ARBA" id="ARBA00022982"/>
    </source>
</evidence>
<dbReference type="GO" id="GO:0046872">
    <property type="term" value="F:metal ion binding"/>
    <property type="evidence" value="ECO:0007669"/>
    <property type="project" value="UniProtKB-KW"/>
</dbReference>
<evidence type="ECO:0000259" key="10">
    <source>
        <dbReference type="Pfam" id="PF14537"/>
    </source>
</evidence>
<feature type="chain" id="PRO_5041264144" evidence="9">
    <location>
        <begin position="26"/>
        <end position="111"/>
    </location>
</feature>
<keyword evidence="3" id="KW-0813">Transport</keyword>
<keyword evidence="7" id="KW-0408">Iron</keyword>
<dbReference type="Gene3D" id="1.10.1130.10">
    <property type="entry name" value="Flavocytochrome C3, Chain A"/>
    <property type="match status" value="1"/>
</dbReference>
<evidence type="ECO:0000256" key="3">
    <source>
        <dbReference type="ARBA" id="ARBA00022448"/>
    </source>
</evidence>
<dbReference type="InterPro" id="IPR012286">
    <property type="entry name" value="Tetrahaem_cytochrome"/>
</dbReference>